<evidence type="ECO:0000313" key="9">
    <source>
        <dbReference type="EMBL" id="BES81715.1"/>
    </source>
</evidence>
<evidence type="ECO:0000256" key="7">
    <source>
        <dbReference type="ARBA" id="ARBA00023102"/>
    </source>
</evidence>
<name>A0ABM8IVX8_9CREN</name>
<keyword evidence="7 8" id="KW-0368">Histidine biosynthesis</keyword>
<sequence>MSSGCLGFLEELDRVIEQRARELPEGSYTAKLLRDPALAARKLGEEAAEAMVEALAGTRERLVEEAADLLYHLMVVLRLRGASLCDVARALEARAGWRRG</sequence>
<dbReference type="HAMAP" id="MF_01020">
    <property type="entry name" value="HisE"/>
    <property type="match status" value="1"/>
</dbReference>
<keyword evidence="10" id="KW-1185">Reference proteome</keyword>
<comment type="catalytic activity">
    <reaction evidence="1 8">
        <text>1-(5-phospho-beta-D-ribosyl)-ATP + H2O = 1-(5-phospho-beta-D-ribosyl)-5'-AMP + diphosphate + H(+)</text>
        <dbReference type="Rhea" id="RHEA:22828"/>
        <dbReference type="ChEBI" id="CHEBI:15377"/>
        <dbReference type="ChEBI" id="CHEBI:15378"/>
        <dbReference type="ChEBI" id="CHEBI:33019"/>
        <dbReference type="ChEBI" id="CHEBI:59457"/>
        <dbReference type="ChEBI" id="CHEBI:73183"/>
        <dbReference type="EC" id="3.6.1.31"/>
    </reaction>
</comment>
<gene>
    <name evidence="8" type="primary">hisE</name>
    <name evidence="9" type="ORF">PABY_12820</name>
</gene>
<keyword evidence="4 8" id="KW-0547">Nucleotide-binding</keyword>
<dbReference type="Proteomes" id="UP001341135">
    <property type="component" value="Chromosome"/>
</dbReference>
<keyword evidence="5 8" id="KW-0378">Hydrolase</keyword>
<keyword evidence="6 8" id="KW-0067">ATP-binding</keyword>
<evidence type="ECO:0000256" key="5">
    <source>
        <dbReference type="ARBA" id="ARBA00022801"/>
    </source>
</evidence>
<dbReference type="InterPro" id="IPR008179">
    <property type="entry name" value="HisE"/>
</dbReference>
<keyword evidence="8" id="KW-0963">Cytoplasm</keyword>
<comment type="similarity">
    <text evidence="8">Belongs to the PRA-PH family.</text>
</comment>
<dbReference type="RefSeq" id="WP_338248360.1">
    <property type="nucleotide sequence ID" value="NZ_AP028907.1"/>
</dbReference>
<comment type="subcellular location">
    <subcellularLocation>
        <location evidence="8">Cytoplasm</location>
    </subcellularLocation>
</comment>
<dbReference type="InterPro" id="IPR021130">
    <property type="entry name" value="PRib-ATP_PPHydrolase-like"/>
</dbReference>
<evidence type="ECO:0000256" key="2">
    <source>
        <dbReference type="ARBA" id="ARBA00005204"/>
    </source>
</evidence>
<evidence type="ECO:0000256" key="1">
    <source>
        <dbReference type="ARBA" id="ARBA00001460"/>
    </source>
</evidence>
<evidence type="ECO:0000256" key="3">
    <source>
        <dbReference type="ARBA" id="ARBA00022605"/>
    </source>
</evidence>
<evidence type="ECO:0000256" key="6">
    <source>
        <dbReference type="ARBA" id="ARBA00022840"/>
    </source>
</evidence>
<evidence type="ECO:0000256" key="8">
    <source>
        <dbReference type="HAMAP-Rule" id="MF_01020"/>
    </source>
</evidence>
<dbReference type="PANTHER" id="PTHR42945">
    <property type="entry name" value="HISTIDINE BIOSYNTHESIS BIFUNCTIONAL PROTEIN"/>
    <property type="match status" value="1"/>
</dbReference>
<evidence type="ECO:0000256" key="4">
    <source>
        <dbReference type="ARBA" id="ARBA00022741"/>
    </source>
</evidence>
<keyword evidence="3 8" id="KW-0028">Amino-acid biosynthesis</keyword>
<dbReference type="Gene3D" id="1.10.287.1080">
    <property type="entry name" value="MazG-like"/>
    <property type="match status" value="1"/>
</dbReference>
<dbReference type="EMBL" id="AP028907">
    <property type="protein sequence ID" value="BES81715.1"/>
    <property type="molecule type" value="Genomic_DNA"/>
</dbReference>
<dbReference type="CDD" id="cd11534">
    <property type="entry name" value="NTP-PPase_HisIE_like"/>
    <property type="match status" value="1"/>
</dbReference>
<dbReference type="Pfam" id="PF01503">
    <property type="entry name" value="PRA-PH"/>
    <property type="match status" value="1"/>
</dbReference>
<protein>
    <recommendedName>
        <fullName evidence="8">Phosphoribosyl-ATP pyrophosphatase</fullName>
        <shortName evidence="8">PRA-PH</shortName>
        <ecNumber evidence="8">3.6.1.31</ecNumber>
    </recommendedName>
</protein>
<dbReference type="EC" id="3.6.1.31" evidence="8"/>
<dbReference type="SUPFAM" id="SSF101386">
    <property type="entry name" value="all-alpha NTP pyrophosphatases"/>
    <property type="match status" value="1"/>
</dbReference>
<accession>A0ABM8IVX8</accession>
<dbReference type="GeneID" id="89289296"/>
<evidence type="ECO:0000313" key="10">
    <source>
        <dbReference type="Proteomes" id="UP001341135"/>
    </source>
</evidence>
<comment type="pathway">
    <text evidence="2 8">Amino-acid biosynthesis; L-histidine biosynthesis; L-histidine from 5-phospho-alpha-D-ribose 1-diphosphate: step 2/9.</text>
</comment>
<dbReference type="PANTHER" id="PTHR42945:SF1">
    <property type="entry name" value="HISTIDINE BIOSYNTHESIS BIFUNCTIONAL PROTEIN HIS7"/>
    <property type="match status" value="1"/>
</dbReference>
<proteinExistence type="inferred from homology"/>
<organism evidence="9 10">
    <name type="scientific">Pyrodictium abyssi</name>
    <dbReference type="NCBI Taxonomy" id="54256"/>
    <lineage>
        <taxon>Archaea</taxon>
        <taxon>Thermoproteota</taxon>
        <taxon>Thermoprotei</taxon>
        <taxon>Desulfurococcales</taxon>
        <taxon>Pyrodictiaceae</taxon>
        <taxon>Pyrodictium</taxon>
    </lineage>
</organism>
<reference evidence="9 10" key="1">
    <citation type="submission" date="2023-09" db="EMBL/GenBank/DDBJ databases">
        <title>Pyrofollis japonicus gen. nov. sp. nov., a novel member of the family Pyrodictiaceae isolated from the Iheya North hydrothermal field.</title>
        <authorList>
            <person name="Miyazaki U."/>
            <person name="Sanari M."/>
            <person name="Tame A."/>
            <person name="Kitajima M."/>
            <person name="Okamoto A."/>
            <person name="Sawayama S."/>
            <person name="Miyazaki J."/>
            <person name="Takai K."/>
            <person name="Nakagawa S."/>
        </authorList>
    </citation>
    <scope>NUCLEOTIDE SEQUENCE [LARGE SCALE GENOMIC DNA]</scope>
    <source>
        <strain evidence="9 10">AV2</strain>
    </source>
</reference>
<dbReference type="NCBIfam" id="TIGR03188">
    <property type="entry name" value="histidine_hisI"/>
    <property type="match status" value="1"/>
</dbReference>